<dbReference type="EMBL" id="JARJCW010000024">
    <property type="protein sequence ID" value="KAJ7212303.1"/>
    <property type="molecule type" value="Genomic_DNA"/>
</dbReference>
<gene>
    <name evidence="2" type="ORF">GGX14DRAFT_448663</name>
</gene>
<organism evidence="2 3">
    <name type="scientific">Mycena pura</name>
    <dbReference type="NCBI Taxonomy" id="153505"/>
    <lineage>
        <taxon>Eukaryota</taxon>
        <taxon>Fungi</taxon>
        <taxon>Dikarya</taxon>
        <taxon>Basidiomycota</taxon>
        <taxon>Agaricomycotina</taxon>
        <taxon>Agaricomycetes</taxon>
        <taxon>Agaricomycetidae</taxon>
        <taxon>Agaricales</taxon>
        <taxon>Marasmiineae</taxon>
        <taxon>Mycenaceae</taxon>
        <taxon>Mycena</taxon>
    </lineage>
</organism>
<name>A0AAD6VNY2_9AGAR</name>
<proteinExistence type="predicted"/>
<reference evidence="2" key="1">
    <citation type="submission" date="2023-03" db="EMBL/GenBank/DDBJ databases">
        <title>Massive genome expansion in bonnet fungi (Mycena s.s.) driven by repeated elements and novel gene families across ecological guilds.</title>
        <authorList>
            <consortium name="Lawrence Berkeley National Laboratory"/>
            <person name="Harder C.B."/>
            <person name="Miyauchi S."/>
            <person name="Viragh M."/>
            <person name="Kuo A."/>
            <person name="Thoen E."/>
            <person name="Andreopoulos B."/>
            <person name="Lu D."/>
            <person name="Skrede I."/>
            <person name="Drula E."/>
            <person name="Henrissat B."/>
            <person name="Morin E."/>
            <person name="Kohler A."/>
            <person name="Barry K."/>
            <person name="LaButti K."/>
            <person name="Morin E."/>
            <person name="Salamov A."/>
            <person name="Lipzen A."/>
            <person name="Mereny Z."/>
            <person name="Hegedus B."/>
            <person name="Baldrian P."/>
            <person name="Stursova M."/>
            <person name="Weitz H."/>
            <person name="Taylor A."/>
            <person name="Grigoriev I.V."/>
            <person name="Nagy L.G."/>
            <person name="Martin F."/>
            <person name="Kauserud H."/>
        </authorList>
    </citation>
    <scope>NUCLEOTIDE SEQUENCE</scope>
    <source>
        <strain evidence="2">9144</strain>
    </source>
</reference>
<sequence>MPISDSPNPLKRSRSTRVDADGPANKKLCSNERKARCGSDENHAQLHMPILTLEKLLRRLAKSVDFATLRALKGLASGGENGECVAVMVQSVIEHVKDIVAGRCHGLTGKKKLLEGELYLEWLHEYEFILTAVENVLKSKVQLAIGRTLFSILFHLMDEYISSVDTNQDGWSHGFPLVPLQRYSWVMTLVEEANDPSTEERSTMAIQQAEAMFERFDAAMARALKRYKAECMDYRRHAAAIGRMQETLGRGCCLLSEQTGFGGADEMGFGLLAQTRDAMLKWKRDK</sequence>
<evidence type="ECO:0000256" key="1">
    <source>
        <dbReference type="SAM" id="MobiDB-lite"/>
    </source>
</evidence>
<keyword evidence="3" id="KW-1185">Reference proteome</keyword>
<evidence type="ECO:0000313" key="2">
    <source>
        <dbReference type="EMBL" id="KAJ7212303.1"/>
    </source>
</evidence>
<comment type="caution">
    <text evidence="2">The sequence shown here is derived from an EMBL/GenBank/DDBJ whole genome shotgun (WGS) entry which is preliminary data.</text>
</comment>
<accession>A0AAD6VNY2</accession>
<dbReference type="AlphaFoldDB" id="A0AAD6VNY2"/>
<protein>
    <submittedName>
        <fullName evidence="2">Uncharacterized protein</fullName>
    </submittedName>
</protein>
<dbReference type="Proteomes" id="UP001219525">
    <property type="component" value="Unassembled WGS sequence"/>
</dbReference>
<evidence type="ECO:0000313" key="3">
    <source>
        <dbReference type="Proteomes" id="UP001219525"/>
    </source>
</evidence>
<feature type="region of interest" description="Disordered" evidence="1">
    <location>
        <begin position="1"/>
        <end position="32"/>
    </location>
</feature>